<dbReference type="Proteomes" id="UP000198867">
    <property type="component" value="Unassembled WGS sequence"/>
</dbReference>
<dbReference type="AlphaFoldDB" id="A0A1I5DFX6"/>
<sequence>MMSLLVLGIVVIAPNLKAYIEQRQQIAQLEASVAESEDEIERLSVERERWNDSTYVMTQARDRLFYVNPGEVSFIVLNDVDSALLGKDEAPVSTELTATKVNWAESMLASLVTAGLTDVSTAPSAPQAPTPEPTP</sequence>
<feature type="coiled-coil region" evidence="1">
    <location>
        <begin position="19"/>
        <end position="53"/>
    </location>
</feature>
<protein>
    <submittedName>
        <fullName evidence="2">Septum formation initiator</fullName>
    </submittedName>
</protein>
<keyword evidence="3" id="KW-1185">Reference proteome</keyword>
<keyword evidence="1" id="KW-0175">Coiled coil</keyword>
<dbReference type="Pfam" id="PF04977">
    <property type="entry name" value="DivIC"/>
    <property type="match status" value="1"/>
</dbReference>
<evidence type="ECO:0000256" key="1">
    <source>
        <dbReference type="SAM" id="Coils"/>
    </source>
</evidence>
<evidence type="ECO:0000313" key="2">
    <source>
        <dbReference type="EMBL" id="SFN98145.1"/>
    </source>
</evidence>
<name>A0A1I5DFX6_9MICO</name>
<dbReference type="STRING" id="995034.SAMN05216219_2892"/>
<gene>
    <name evidence="2" type="ORF">SAMN05216219_2892</name>
</gene>
<reference evidence="3" key="1">
    <citation type="submission" date="2016-10" db="EMBL/GenBank/DDBJ databases">
        <authorList>
            <person name="Varghese N."/>
            <person name="Submissions S."/>
        </authorList>
    </citation>
    <scope>NUCLEOTIDE SEQUENCE [LARGE SCALE GENOMIC DNA]</scope>
    <source>
        <strain evidence="3">CGMCC 1.11101</strain>
    </source>
</reference>
<dbReference type="EMBL" id="FOVM01000009">
    <property type="protein sequence ID" value="SFN98145.1"/>
    <property type="molecule type" value="Genomic_DNA"/>
</dbReference>
<organism evidence="2 3">
    <name type="scientific">Mycetocola miduiensis</name>
    <dbReference type="NCBI Taxonomy" id="995034"/>
    <lineage>
        <taxon>Bacteria</taxon>
        <taxon>Bacillati</taxon>
        <taxon>Actinomycetota</taxon>
        <taxon>Actinomycetes</taxon>
        <taxon>Micrococcales</taxon>
        <taxon>Microbacteriaceae</taxon>
        <taxon>Mycetocola</taxon>
    </lineage>
</organism>
<dbReference type="InterPro" id="IPR007060">
    <property type="entry name" value="FtsL/DivIC"/>
</dbReference>
<proteinExistence type="predicted"/>
<accession>A0A1I5DFX6</accession>
<evidence type="ECO:0000313" key="3">
    <source>
        <dbReference type="Proteomes" id="UP000198867"/>
    </source>
</evidence>